<accession>A0A099KDM0</accession>
<evidence type="ECO:0000313" key="2">
    <source>
        <dbReference type="Proteomes" id="UP000029843"/>
    </source>
</evidence>
<evidence type="ECO:0000313" key="1">
    <source>
        <dbReference type="EMBL" id="KGJ88466.1"/>
    </source>
</evidence>
<dbReference type="Proteomes" id="UP000029843">
    <property type="component" value="Unassembled WGS sequence"/>
</dbReference>
<dbReference type="Gene3D" id="3.40.50.300">
    <property type="entry name" value="P-loop containing nucleotide triphosphate hydrolases"/>
    <property type="match status" value="1"/>
</dbReference>
<dbReference type="EMBL" id="JQED01000046">
    <property type="protein sequence ID" value="KGJ88466.1"/>
    <property type="molecule type" value="Genomic_DNA"/>
</dbReference>
<proteinExistence type="predicted"/>
<evidence type="ECO:0008006" key="3">
    <source>
        <dbReference type="Google" id="ProtNLM"/>
    </source>
</evidence>
<name>A0A099KDM0_COLPS</name>
<dbReference type="InterPro" id="IPR027417">
    <property type="entry name" value="P-loop_NTPase"/>
</dbReference>
<dbReference type="PANTHER" id="PTHR10285">
    <property type="entry name" value="URIDINE KINASE"/>
    <property type="match status" value="1"/>
</dbReference>
<organism evidence="1 2">
    <name type="scientific">Colwellia psychrerythraea</name>
    <name type="common">Vibrio psychroerythus</name>
    <dbReference type="NCBI Taxonomy" id="28229"/>
    <lineage>
        <taxon>Bacteria</taxon>
        <taxon>Pseudomonadati</taxon>
        <taxon>Pseudomonadota</taxon>
        <taxon>Gammaproteobacteria</taxon>
        <taxon>Alteromonadales</taxon>
        <taxon>Colwelliaceae</taxon>
        <taxon>Colwellia</taxon>
    </lineage>
</organism>
<comment type="caution">
    <text evidence="1">The sequence shown here is derived from an EMBL/GenBank/DDBJ whole genome shotgun (WGS) entry which is preliminary data.</text>
</comment>
<dbReference type="SUPFAM" id="SSF52540">
    <property type="entry name" value="P-loop containing nucleoside triphosphate hydrolases"/>
    <property type="match status" value="1"/>
</dbReference>
<dbReference type="PATRIC" id="fig|28229.4.peg.3338"/>
<dbReference type="RefSeq" id="WP_033094996.1">
    <property type="nucleotide sequence ID" value="NZ_JQED01000046.1"/>
</dbReference>
<sequence>MLSDFITRHKLPNEFKVTVKTHYKPLADRIVSLFNKKKGVYFVGINGCQGSGKSTLTDFIAEYLMKQYQLNIVIMSLDDFYFSSKKRNQLANDVHPLLATRGVPGTHDVTALHRVLTQLSTQSTGFTIPKFNKAIDEPFPQNQWPTIKRPADIVLLEGWCWGITSQSAEQLQKPINELELQYDADGKWRNYVNQQLKTTFEPLYKKMDFWLALQAPSFDCVYQWRLEQEQKLLASNIGLSHSKIMSPAEVFNFTQYFQRLSVQGSHTFPNTADTVFHLDAARHIIDIP</sequence>
<dbReference type="AlphaFoldDB" id="A0A099KDM0"/>
<protein>
    <recommendedName>
        <fullName evidence="3">Kinase</fullName>
    </recommendedName>
</protein>
<gene>
    <name evidence="1" type="ORF">ND2E_4001</name>
</gene>
<dbReference type="OrthoDB" id="455474at2"/>
<reference evidence="1 2" key="1">
    <citation type="submission" date="2014-08" db="EMBL/GenBank/DDBJ databases">
        <title>Genomic and Phenotypic Diversity of Colwellia psychrerythraea strains from Disparate Marine Basins.</title>
        <authorList>
            <person name="Techtmann S.M."/>
            <person name="Stelling S.C."/>
            <person name="Utturkar S.M."/>
            <person name="Alshibli N."/>
            <person name="Harris A."/>
            <person name="Brown S.D."/>
            <person name="Hazen T.C."/>
        </authorList>
    </citation>
    <scope>NUCLEOTIDE SEQUENCE [LARGE SCALE GENOMIC DNA]</scope>
    <source>
        <strain evidence="1 2">ND2E</strain>
    </source>
</reference>